<organism evidence="1">
    <name type="scientific">Anguilla anguilla</name>
    <name type="common">European freshwater eel</name>
    <name type="synonym">Muraena anguilla</name>
    <dbReference type="NCBI Taxonomy" id="7936"/>
    <lineage>
        <taxon>Eukaryota</taxon>
        <taxon>Metazoa</taxon>
        <taxon>Chordata</taxon>
        <taxon>Craniata</taxon>
        <taxon>Vertebrata</taxon>
        <taxon>Euteleostomi</taxon>
        <taxon>Actinopterygii</taxon>
        <taxon>Neopterygii</taxon>
        <taxon>Teleostei</taxon>
        <taxon>Anguilliformes</taxon>
        <taxon>Anguillidae</taxon>
        <taxon>Anguilla</taxon>
    </lineage>
</organism>
<reference evidence="1" key="1">
    <citation type="submission" date="2014-11" db="EMBL/GenBank/DDBJ databases">
        <authorList>
            <person name="Amaro Gonzalez C."/>
        </authorList>
    </citation>
    <scope>NUCLEOTIDE SEQUENCE</scope>
</reference>
<sequence length="35" mass="3901">MPPGNCPLSPTLSTFTFNNQNPHTNILSDVRFKIV</sequence>
<accession>A0A0E9WHF9</accession>
<dbReference type="EMBL" id="GBXM01019664">
    <property type="protein sequence ID" value="JAH88913.1"/>
    <property type="molecule type" value="Transcribed_RNA"/>
</dbReference>
<dbReference type="AlphaFoldDB" id="A0A0E9WHF9"/>
<name>A0A0E9WHF9_ANGAN</name>
<evidence type="ECO:0000313" key="1">
    <source>
        <dbReference type="EMBL" id="JAH88913.1"/>
    </source>
</evidence>
<proteinExistence type="predicted"/>
<reference evidence="1" key="2">
    <citation type="journal article" date="2015" name="Fish Shellfish Immunol.">
        <title>Early steps in the European eel (Anguilla anguilla)-Vibrio vulnificus interaction in the gills: Role of the RtxA13 toxin.</title>
        <authorList>
            <person name="Callol A."/>
            <person name="Pajuelo D."/>
            <person name="Ebbesson L."/>
            <person name="Teles M."/>
            <person name="MacKenzie S."/>
            <person name="Amaro C."/>
        </authorList>
    </citation>
    <scope>NUCLEOTIDE SEQUENCE</scope>
</reference>
<protein>
    <submittedName>
        <fullName evidence="1">Uncharacterized protein</fullName>
    </submittedName>
</protein>